<dbReference type="PROSITE" id="PS00122">
    <property type="entry name" value="CARBOXYLESTERASE_B_1"/>
    <property type="match status" value="1"/>
</dbReference>
<evidence type="ECO:0000256" key="2">
    <source>
        <dbReference type="ARBA" id="ARBA00022801"/>
    </source>
</evidence>
<evidence type="ECO:0000313" key="6">
    <source>
        <dbReference type="Proteomes" id="UP001215280"/>
    </source>
</evidence>
<dbReference type="AlphaFoldDB" id="A0AAD7IRZ7"/>
<evidence type="ECO:0000259" key="4">
    <source>
        <dbReference type="Pfam" id="PF00135"/>
    </source>
</evidence>
<dbReference type="PANTHER" id="PTHR11559">
    <property type="entry name" value="CARBOXYLESTERASE"/>
    <property type="match status" value="1"/>
</dbReference>
<dbReference type="SUPFAM" id="SSF53474">
    <property type="entry name" value="alpha/beta-Hydrolases"/>
    <property type="match status" value="1"/>
</dbReference>
<dbReference type="InterPro" id="IPR019826">
    <property type="entry name" value="Carboxylesterase_B_AS"/>
</dbReference>
<dbReference type="Pfam" id="PF00135">
    <property type="entry name" value="COesterase"/>
    <property type="match status" value="1"/>
</dbReference>
<reference evidence="5" key="1">
    <citation type="submission" date="2023-03" db="EMBL/GenBank/DDBJ databases">
        <title>Massive genome expansion in bonnet fungi (Mycena s.s.) driven by repeated elements and novel gene families across ecological guilds.</title>
        <authorList>
            <consortium name="Lawrence Berkeley National Laboratory"/>
            <person name="Harder C.B."/>
            <person name="Miyauchi S."/>
            <person name="Viragh M."/>
            <person name="Kuo A."/>
            <person name="Thoen E."/>
            <person name="Andreopoulos B."/>
            <person name="Lu D."/>
            <person name="Skrede I."/>
            <person name="Drula E."/>
            <person name="Henrissat B."/>
            <person name="Morin E."/>
            <person name="Kohler A."/>
            <person name="Barry K."/>
            <person name="LaButti K."/>
            <person name="Morin E."/>
            <person name="Salamov A."/>
            <person name="Lipzen A."/>
            <person name="Mereny Z."/>
            <person name="Hegedus B."/>
            <person name="Baldrian P."/>
            <person name="Stursova M."/>
            <person name="Weitz H."/>
            <person name="Taylor A."/>
            <person name="Grigoriev I.V."/>
            <person name="Nagy L.G."/>
            <person name="Martin F."/>
            <person name="Kauserud H."/>
        </authorList>
    </citation>
    <scope>NUCLEOTIDE SEQUENCE</scope>
    <source>
        <strain evidence="5">CBHHK188m</strain>
    </source>
</reference>
<evidence type="ECO:0000256" key="3">
    <source>
        <dbReference type="RuleBase" id="RU361235"/>
    </source>
</evidence>
<dbReference type="Proteomes" id="UP001215280">
    <property type="component" value="Unassembled WGS sequence"/>
</dbReference>
<dbReference type="InterPro" id="IPR029058">
    <property type="entry name" value="AB_hydrolase_fold"/>
</dbReference>
<comment type="similarity">
    <text evidence="1 3">Belongs to the type-B carboxylesterase/lipase family.</text>
</comment>
<evidence type="ECO:0000313" key="5">
    <source>
        <dbReference type="EMBL" id="KAJ7749052.1"/>
    </source>
</evidence>
<dbReference type="EMBL" id="JARJLG010000087">
    <property type="protein sequence ID" value="KAJ7749052.1"/>
    <property type="molecule type" value="Genomic_DNA"/>
</dbReference>
<gene>
    <name evidence="5" type="ORF">DFH07DRAFT_775527</name>
</gene>
<dbReference type="EC" id="3.1.1.-" evidence="3"/>
<dbReference type="InterPro" id="IPR002018">
    <property type="entry name" value="CarbesteraseB"/>
</dbReference>
<feature type="domain" description="Carboxylesterase type B" evidence="4">
    <location>
        <begin position="27"/>
        <end position="78"/>
    </location>
</feature>
<name>A0AAD7IRZ7_9AGAR</name>
<keyword evidence="2 3" id="KW-0378">Hydrolase</keyword>
<sequence>MNSVLECSILLGKPLIIVVPNYRGNDQFALEWVREHISAFGGNPNQVVISGLSAGAISVGMHLVSSYVQHFGLFHRAFMLLRIARMSLDCLRHAPFEALMSAIDQTPNVFSYSSIENVWKLRIDGDILNQDPFIALSHAGVCDDEGRKNHGPATFKLYAYQVKYIVVAMCGSFQVEESAIFPELHRAKYQNSVQCIRVIHQLSVFWASFPINPETFVNQGSPCDTGLVTPEFKRLAAAQGDLPVPVAISLTRPLTHKMCGDTVWDCYNVLITLYKRRKSVSILGVSHGCDVKKWLARNVTDLIRHKYHAKLQTRDTAWKAERMCGPIDHEHWESRARETKLFVQRYEGKEEDETLKKVKKGICTRKRERNMSWDTCHIAWARIEQATSTQ</sequence>
<organism evidence="5 6">
    <name type="scientific">Mycena maculata</name>
    <dbReference type="NCBI Taxonomy" id="230809"/>
    <lineage>
        <taxon>Eukaryota</taxon>
        <taxon>Fungi</taxon>
        <taxon>Dikarya</taxon>
        <taxon>Basidiomycota</taxon>
        <taxon>Agaricomycotina</taxon>
        <taxon>Agaricomycetes</taxon>
        <taxon>Agaricomycetidae</taxon>
        <taxon>Agaricales</taxon>
        <taxon>Marasmiineae</taxon>
        <taxon>Mycenaceae</taxon>
        <taxon>Mycena</taxon>
    </lineage>
</organism>
<accession>A0AAD7IRZ7</accession>
<dbReference type="Gene3D" id="3.40.50.1820">
    <property type="entry name" value="alpha/beta hydrolase"/>
    <property type="match status" value="2"/>
</dbReference>
<keyword evidence="6" id="KW-1185">Reference proteome</keyword>
<protein>
    <recommendedName>
        <fullName evidence="3">Carboxylic ester hydrolase</fullName>
        <ecNumber evidence="3">3.1.1.-</ecNumber>
    </recommendedName>
</protein>
<proteinExistence type="inferred from homology"/>
<evidence type="ECO:0000256" key="1">
    <source>
        <dbReference type="ARBA" id="ARBA00005964"/>
    </source>
</evidence>
<dbReference type="GO" id="GO:0016787">
    <property type="term" value="F:hydrolase activity"/>
    <property type="evidence" value="ECO:0007669"/>
    <property type="project" value="UniProtKB-KW"/>
</dbReference>
<comment type="caution">
    <text evidence="5">The sequence shown here is derived from an EMBL/GenBank/DDBJ whole genome shotgun (WGS) entry which is preliminary data.</text>
</comment>
<dbReference type="InterPro" id="IPR050309">
    <property type="entry name" value="Type-B_Carboxylest/Lipase"/>
</dbReference>